<keyword evidence="3" id="KW-1185">Reference proteome</keyword>
<dbReference type="EMBL" id="JAFCIX010000469">
    <property type="protein sequence ID" value="KAH6589257.1"/>
    <property type="molecule type" value="Genomic_DNA"/>
</dbReference>
<evidence type="ECO:0000313" key="2">
    <source>
        <dbReference type="EMBL" id="KAH6589257.1"/>
    </source>
</evidence>
<evidence type="ECO:0000256" key="1">
    <source>
        <dbReference type="SAM" id="MobiDB-lite"/>
    </source>
</evidence>
<evidence type="ECO:0000313" key="3">
    <source>
        <dbReference type="Proteomes" id="UP001648503"/>
    </source>
</evidence>
<comment type="caution">
    <text evidence="2">The sequence shown here is derived from an EMBL/GenBank/DDBJ whole genome shotgun (WGS) entry which is preliminary data.</text>
</comment>
<feature type="compositionally biased region" description="Basic residues" evidence="1">
    <location>
        <begin position="96"/>
        <end position="112"/>
    </location>
</feature>
<dbReference type="Proteomes" id="UP001648503">
    <property type="component" value="Unassembled WGS sequence"/>
</dbReference>
<name>A0ABQ8EZ87_9FUNG</name>
<reference evidence="2 3" key="1">
    <citation type="submission" date="2021-02" db="EMBL/GenBank/DDBJ databases">
        <title>Variation within the Batrachochytrium salamandrivorans European outbreak.</title>
        <authorList>
            <person name="Kelly M."/>
            <person name="Pasmans F."/>
            <person name="Shea T.P."/>
            <person name="Munoz J.F."/>
            <person name="Carranza S."/>
            <person name="Cuomo C.A."/>
            <person name="Martel A."/>
        </authorList>
    </citation>
    <scope>NUCLEOTIDE SEQUENCE [LARGE SCALE GENOMIC DNA]</scope>
    <source>
        <strain evidence="2 3">AMFP18/2</strain>
    </source>
</reference>
<gene>
    <name evidence="2" type="ORF">BASA50_010132</name>
</gene>
<protein>
    <submittedName>
        <fullName evidence="2">Uncharacterized protein</fullName>
    </submittedName>
</protein>
<accession>A0ABQ8EZ87</accession>
<feature type="compositionally biased region" description="Acidic residues" evidence="1">
    <location>
        <begin position="150"/>
        <end position="171"/>
    </location>
</feature>
<organism evidence="2 3">
    <name type="scientific">Batrachochytrium salamandrivorans</name>
    <dbReference type="NCBI Taxonomy" id="1357716"/>
    <lineage>
        <taxon>Eukaryota</taxon>
        <taxon>Fungi</taxon>
        <taxon>Fungi incertae sedis</taxon>
        <taxon>Chytridiomycota</taxon>
        <taxon>Chytridiomycota incertae sedis</taxon>
        <taxon>Chytridiomycetes</taxon>
        <taxon>Rhizophydiales</taxon>
        <taxon>Rhizophydiales incertae sedis</taxon>
        <taxon>Batrachochytrium</taxon>
    </lineage>
</organism>
<feature type="region of interest" description="Disordered" evidence="1">
    <location>
        <begin position="141"/>
        <end position="171"/>
    </location>
</feature>
<proteinExistence type="predicted"/>
<sequence>MYELWCINSLLKNVLKNTVKIKKVDYTPAYKVIQNDAIQRSIGYLQELADIGERMAKALCIIPQKSTFKDRSRLLESVFKAYDFKAGIKNALRKGPNNRRKYGKGRKGRKGMKGREDLVTSKEKLDNKKKILHRIAIPENGGYNRYHYDDDSEDDDSDNSEDDDDDDDEYY</sequence>
<feature type="region of interest" description="Disordered" evidence="1">
    <location>
        <begin position="95"/>
        <end position="117"/>
    </location>
</feature>